<keyword evidence="6" id="KW-0175">Coiled coil</keyword>
<keyword evidence="3" id="KW-0238">DNA-binding</keyword>
<dbReference type="EMBL" id="KN822023">
    <property type="protein sequence ID" value="KIM65277.1"/>
    <property type="molecule type" value="Genomic_DNA"/>
</dbReference>
<accession>A0A0C3AK03</accession>
<organism evidence="9 10">
    <name type="scientific">Scleroderma citrinum Foug A</name>
    <dbReference type="NCBI Taxonomy" id="1036808"/>
    <lineage>
        <taxon>Eukaryota</taxon>
        <taxon>Fungi</taxon>
        <taxon>Dikarya</taxon>
        <taxon>Basidiomycota</taxon>
        <taxon>Agaricomycotina</taxon>
        <taxon>Agaricomycetes</taxon>
        <taxon>Agaricomycetidae</taxon>
        <taxon>Boletales</taxon>
        <taxon>Sclerodermatineae</taxon>
        <taxon>Sclerodermataceae</taxon>
        <taxon>Scleroderma</taxon>
    </lineage>
</organism>
<evidence type="ECO:0000256" key="6">
    <source>
        <dbReference type="SAM" id="Coils"/>
    </source>
</evidence>
<feature type="compositionally biased region" description="Low complexity" evidence="7">
    <location>
        <begin position="121"/>
        <end position="135"/>
    </location>
</feature>
<reference evidence="9 10" key="1">
    <citation type="submission" date="2014-04" db="EMBL/GenBank/DDBJ databases">
        <authorList>
            <consortium name="DOE Joint Genome Institute"/>
            <person name="Kuo A."/>
            <person name="Kohler A."/>
            <person name="Nagy L.G."/>
            <person name="Floudas D."/>
            <person name="Copeland A."/>
            <person name="Barry K.W."/>
            <person name="Cichocki N."/>
            <person name="Veneault-Fourrey C."/>
            <person name="LaButti K."/>
            <person name="Lindquist E.A."/>
            <person name="Lipzen A."/>
            <person name="Lundell T."/>
            <person name="Morin E."/>
            <person name="Murat C."/>
            <person name="Sun H."/>
            <person name="Tunlid A."/>
            <person name="Henrissat B."/>
            <person name="Grigoriev I.V."/>
            <person name="Hibbett D.S."/>
            <person name="Martin F."/>
            <person name="Nordberg H.P."/>
            <person name="Cantor M.N."/>
            <person name="Hua S.X."/>
        </authorList>
    </citation>
    <scope>NUCLEOTIDE SEQUENCE [LARGE SCALE GENOMIC DNA]</scope>
    <source>
        <strain evidence="9 10">Foug A</strain>
    </source>
</reference>
<dbReference type="SUPFAM" id="SSF57959">
    <property type="entry name" value="Leucine zipper domain"/>
    <property type="match status" value="1"/>
</dbReference>
<keyword evidence="4" id="KW-0804">Transcription</keyword>
<feature type="compositionally biased region" description="Pro residues" evidence="7">
    <location>
        <begin position="162"/>
        <end position="171"/>
    </location>
</feature>
<dbReference type="PROSITE" id="PS50217">
    <property type="entry name" value="BZIP"/>
    <property type="match status" value="1"/>
</dbReference>
<dbReference type="HOGENOM" id="CLU_070132_0_0_1"/>
<feature type="compositionally biased region" description="Low complexity" evidence="7">
    <location>
        <begin position="205"/>
        <end position="218"/>
    </location>
</feature>
<dbReference type="InParanoid" id="A0A0C3AK03"/>
<feature type="domain" description="BZIP" evidence="8">
    <location>
        <begin position="232"/>
        <end position="291"/>
    </location>
</feature>
<evidence type="ECO:0000256" key="1">
    <source>
        <dbReference type="ARBA" id="ARBA00004123"/>
    </source>
</evidence>
<dbReference type="GO" id="GO:0005634">
    <property type="term" value="C:nucleus"/>
    <property type="evidence" value="ECO:0007669"/>
    <property type="project" value="UniProtKB-SubCell"/>
</dbReference>
<feature type="region of interest" description="Disordered" evidence="7">
    <location>
        <begin position="64"/>
        <end position="86"/>
    </location>
</feature>
<feature type="region of interest" description="Disordered" evidence="7">
    <location>
        <begin position="156"/>
        <end position="244"/>
    </location>
</feature>
<proteinExistence type="predicted"/>
<feature type="compositionally biased region" description="Low complexity" evidence="7">
    <location>
        <begin position="172"/>
        <end position="196"/>
    </location>
</feature>
<dbReference type="Gene3D" id="1.20.5.170">
    <property type="match status" value="1"/>
</dbReference>
<comment type="subcellular location">
    <subcellularLocation>
        <location evidence="1">Nucleus</location>
    </subcellularLocation>
</comment>
<keyword evidence="2" id="KW-0805">Transcription regulation</keyword>
<gene>
    <name evidence="9" type="ORF">SCLCIDRAFT_537897</name>
</gene>
<protein>
    <recommendedName>
        <fullName evidence="8">BZIP domain-containing protein</fullName>
    </recommendedName>
</protein>
<keyword evidence="10" id="KW-1185">Reference proteome</keyword>
<evidence type="ECO:0000313" key="10">
    <source>
        <dbReference type="Proteomes" id="UP000053989"/>
    </source>
</evidence>
<dbReference type="PROSITE" id="PS00036">
    <property type="entry name" value="BZIP_BASIC"/>
    <property type="match status" value="1"/>
</dbReference>
<name>A0A0C3AK03_9AGAM</name>
<evidence type="ECO:0000313" key="9">
    <source>
        <dbReference type="EMBL" id="KIM65277.1"/>
    </source>
</evidence>
<dbReference type="AlphaFoldDB" id="A0A0C3AK03"/>
<evidence type="ECO:0000256" key="2">
    <source>
        <dbReference type="ARBA" id="ARBA00023015"/>
    </source>
</evidence>
<evidence type="ECO:0000256" key="3">
    <source>
        <dbReference type="ARBA" id="ARBA00023125"/>
    </source>
</evidence>
<sequence>MAPLNLQGLNVVHTSSDSAQADLQDSLVSPFPDFSAHLDLWTNLTFDTTDDTLIHQRLRRKCSDTLEDETQSPPPLGSPIHDSHENAAQPAPVQVNPNMPALPFDLNTLITTFGVNPFLVQPGPSTPQQQHQQHQLPPPLPNMPSLAQLFAMHTAQGGASNIPPPPPPVIPAQPASHMSPSPAPSAAVASTSQPSAKRARTHRNASVSDTSDVSAAQSPQDMSSPTSVIAAEDKRRRNTAASARFRLKKKEREAALEKRAKELEDRVGELERECEGLRRENGWLKGLVVGVTGAGGATQQPQK</sequence>
<dbReference type="CDD" id="cd14705">
    <property type="entry name" value="bZIP_Zip1"/>
    <property type="match status" value="1"/>
</dbReference>
<feature type="coiled-coil region" evidence="6">
    <location>
        <begin position="246"/>
        <end position="280"/>
    </location>
</feature>
<dbReference type="InterPro" id="IPR004827">
    <property type="entry name" value="bZIP"/>
</dbReference>
<evidence type="ECO:0000256" key="7">
    <source>
        <dbReference type="SAM" id="MobiDB-lite"/>
    </source>
</evidence>
<evidence type="ECO:0000256" key="4">
    <source>
        <dbReference type="ARBA" id="ARBA00023163"/>
    </source>
</evidence>
<dbReference type="InterPro" id="IPR046347">
    <property type="entry name" value="bZIP_sf"/>
</dbReference>
<dbReference type="PANTHER" id="PTHR13044:SF14">
    <property type="entry name" value="CRYPTOCEPHAL, ISOFORM A"/>
    <property type="match status" value="1"/>
</dbReference>
<reference evidence="10" key="2">
    <citation type="submission" date="2015-01" db="EMBL/GenBank/DDBJ databases">
        <title>Evolutionary Origins and Diversification of the Mycorrhizal Mutualists.</title>
        <authorList>
            <consortium name="DOE Joint Genome Institute"/>
            <consortium name="Mycorrhizal Genomics Consortium"/>
            <person name="Kohler A."/>
            <person name="Kuo A."/>
            <person name="Nagy L.G."/>
            <person name="Floudas D."/>
            <person name="Copeland A."/>
            <person name="Barry K.W."/>
            <person name="Cichocki N."/>
            <person name="Veneault-Fourrey C."/>
            <person name="LaButti K."/>
            <person name="Lindquist E.A."/>
            <person name="Lipzen A."/>
            <person name="Lundell T."/>
            <person name="Morin E."/>
            <person name="Murat C."/>
            <person name="Riley R."/>
            <person name="Ohm R."/>
            <person name="Sun H."/>
            <person name="Tunlid A."/>
            <person name="Henrissat B."/>
            <person name="Grigoriev I.V."/>
            <person name="Hibbett D.S."/>
            <person name="Martin F."/>
        </authorList>
    </citation>
    <scope>NUCLEOTIDE SEQUENCE [LARGE SCALE GENOMIC DNA]</scope>
    <source>
        <strain evidence="10">Foug A</strain>
    </source>
</reference>
<dbReference type="GO" id="GO:0001228">
    <property type="term" value="F:DNA-binding transcription activator activity, RNA polymerase II-specific"/>
    <property type="evidence" value="ECO:0007669"/>
    <property type="project" value="TreeGrafter"/>
</dbReference>
<dbReference type="PANTHER" id="PTHR13044">
    <property type="entry name" value="ACTIVATING TRANSCRIPTION FACTOR ATF 4/5"/>
    <property type="match status" value="1"/>
</dbReference>
<dbReference type="Pfam" id="PF07716">
    <property type="entry name" value="bZIP_2"/>
    <property type="match status" value="1"/>
</dbReference>
<keyword evidence="5" id="KW-0539">Nucleus</keyword>
<dbReference type="SMART" id="SM00338">
    <property type="entry name" value="BRLZ"/>
    <property type="match status" value="1"/>
</dbReference>
<dbReference type="STRING" id="1036808.A0A0C3AK03"/>
<dbReference type="OrthoDB" id="1939598at2759"/>
<evidence type="ECO:0000256" key="5">
    <source>
        <dbReference type="ARBA" id="ARBA00023242"/>
    </source>
</evidence>
<feature type="region of interest" description="Disordered" evidence="7">
    <location>
        <begin position="120"/>
        <end position="143"/>
    </location>
</feature>
<evidence type="ECO:0000259" key="8">
    <source>
        <dbReference type="PROSITE" id="PS50217"/>
    </source>
</evidence>
<dbReference type="GO" id="GO:0000977">
    <property type="term" value="F:RNA polymerase II transcription regulatory region sequence-specific DNA binding"/>
    <property type="evidence" value="ECO:0007669"/>
    <property type="project" value="TreeGrafter"/>
</dbReference>
<dbReference type="Proteomes" id="UP000053989">
    <property type="component" value="Unassembled WGS sequence"/>
</dbReference>